<dbReference type="RefSeq" id="WP_190785545.1">
    <property type="nucleotide sequence ID" value="NZ_JACWZZ010000004.1"/>
</dbReference>
<sequence length="74" mass="8659">MSHADSVLLEKRLVRLQNRRFLDTARFQTFYLSTSLLHQNYSLANLPIRLDELQADQRIAPWLTLVAPHREQAA</sequence>
<protein>
    <submittedName>
        <fullName evidence="1">Uncharacterized protein</fullName>
    </submittedName>
</protein>
<gene>
    <name evidence="1" type="ORF">IC231_16200</name>
</gene>
<reference evidence="1 2" key="1">
    <citation type="submission" date="2020-09" db="EMBL/GenBank/DDBJ databases">
        <authorList>
            <person name="Kim M.K."/>
        </authorList>
    </citation>
    <scope>NUCLEOTIDE SEQUENCE [LARGE SCALE GENOMIC DNA]</scope>
    <source>
        <strain evidence="1 2">BT646</strain>
    </source>
</reference>
<evidence type="ECO:0000313" key="1">
    <source>
        <dbReference type="EMBL" id="MBD2716589.1"/>
    </source>
</evidence>
<dbReference type="Proteomes" id="UP000642468">
    <property type="component" value="Unassembled WGS sequence"/>
</dbReference>
<keyword evidence="2" id="KW-1185">Reference proteome</keyword>
<comment type="caution">
    <text evidence="1">The sequence shown here is derived from an EMBL/GenBank/DDBJ whole genome shotgun (WGS) entry which is preliminary data.</text>
</comment>
<proteinExistence type="predicted"/>
<accession>A0ABR8JPX0</accession>
<name>A0ABR8JPX0_9BACT</name>
<evidence type="ECO:0000313" key="2">
    <source>
        <dbReference type="Proteomes" id="UP000642468"/>
    </source>
</evidence>
<dbReference type="EMBL" id="JACWZZ010000004">
    <property type="protein sequence ID" value="MBD2716589.1"/>
    <property type="molecule type" value="Genomic_DNA"/>
</dbReference>
<organism evidence="1 2">
    <name type="scientific">Hymenobacter duratus</name>
    <dbReference type="NCBI Taxonomy" id="2771356"/>
    <lineage>
        <taxon>Bacteria</taxon>
        <taxon>Pseudomonadati</taxon>
        <taxon>Bacteroidota</taxon>
        <taxon>Cytophagia</taxon>
        <taxon>Cytophagales</taxon>
        <taxon>Hymenobacteraceae</taxon>
        <taxon>Hymenobacter</taxon>
    </lineage>
</organism>